<accession>A0A8K0JLH3</accession>
<comment type="caution">
    <text evidence="2">The sequence shown here is derived from an EMBL/GenBank/DDBJ whole genome shotgun (WGS) entry which is preliminary data.</text>
</comment>
<gene>
    <name evidence="2" type="ORF">FFLO_02988</name>
</gene>
<feature type="region of interest" description="Disordered" evidence="1">
    <location>
        <begin position="392"/>
        <end position="414"/>
    </location>
</feature>
<evidence type="ECO:0000313" key="3">
    <source>
        <dbReference type="Proteomes" id="UP000812966"/>
    </source>
</evidence>
<dbReference type="EMBL" id="JABELV010000052">
    <property type="protein sequence ID" value="KAG7553556.1"/>
    <property type="molecule type" value="Genomic_DNA"/>
</dbReference>
<feature type="region of interest" description="Disordered" evidence="1">
    <location>
        <begin position="257"/>
        <end position="333"/>
    </location>
</feature>
<feature type="compositionally biased region" description="Basic and acidic residues" evidence="1">
    <location>
        <begin position="273"/>
        <end position="283"/>
    </location>
</feature>
<name>A0A8K0JLH3_9TREE</name>
<feature type="compositionally biased region" description="Low complexity" evidence="1">
    <location>
        <begin position="321"/>
        <end position="333"/>
    </location>
</feature>
<proteinExistence type="predicted"/>
<feature type="compositionally biased region" description="Low complexity" evidence="1">
    <location>
        <begin position="401"/>
        <end position="414"/>
    </location>
</feature>
<dbReference type="AlphaFoldDB" id="A0A8K0JLH3"/>
<sequence length="494" mass="53078">MEVANTMDYGIPSIRLVAGQSTEASISADLGLPNLEPIKYRRSTIGNTSRVGLNIALRGRPVPSDAGRVAFTPGATGSPAPLPMPMLDYSQEGMSRQGVIWGTRRNPYLVNSLGESSVSSGIKAIRPISTRKTSLDGYLCSEGLPRASGSISRSRSANRIASLPESNHALPLPGRVKSPEIERARGIYGSMKPAGPAGAGSERRQIMGWCGCRPESENDNVASTIYSRDRRRSPCPVAQPASPGVATCHHHRRVACSAPTARGTKPTNHMVRSHSEPSTERCKTRNPSCTTVSLENNSTTLLEAGHGSPRLSTTKMAPAEQSTAQTQSQRRTSISSLYSELSLDQYDFPTPPQLELNRRYFEPSDNHSSRNVQGPVLFCGGEAVTDRISPPLHLAYGRDGSTTPSSTSSRSSQSFSLLTPVTTGDFCLKTFWPSANDTPSKEDDSLGDYDLDLRFQHGLAGIAGILLSPKEESCFVLPDIPIDALSPIEWGTAI</sequence>
<protein>
    <submittedName>
        <fullName evidence="2">Uncharacterized protein</fullName>
    </submittedName>
</protein>
<reference evidence="2" key="1">
    <citation type="submission" date="2020-04" db="EMBL/GenBank/DDBJ databases">
        <title>Analysis of mating type loci in Filobasidium floriforme.</title>
        <authorList>
            <person name="Nowrousian M."/>
        </authorList>
    </citation>
    <scope>NUCLEOTIDE SEQUENCE</scope>
    <source>
        <strain evidence="2">CBS 6242</strain>
    </source>
</reference>
<organism evidence="2 3">
    <name type="scientific">Filobasidium floriforme</name>
    <dbReference type="NCBI Taxonomy" id="5210"/>
    <lineage>
        <taxon>Eukaryota</taxon>
        <taxon>Fungi</taxon>
        <taxon>Dikarya</taxon>
        <taxon>Basidiomycota</taxon>
        <taxon>Agaricomycotina</taxon>
        <taxon>Tremellomycetes</taxon>
        <taxon>Filobasidiales</taxon>
        <taxon>Filobasidiaceae</taxon>
        <taxon>Filobasidium</taxon>
    </lineage>
</organism>
<keyword evidence="3" id="KW-1185">Reference proteome</keyword>
<dbReference type="Proteomes" id="UP000812966">
    <property type="component" value="Unassembled WGS sequence"/>
</dbReference>
<evidence type="ECO:0000313" key="2">
    <source>
        <dbReference type="EMBL" id="KAG7553556.1"/>
    </source>
</evidence>
<feature type="compositionally biased region" description="Polar residues" evidence="1">
    <location>
        <begin position="285"/>
        <end position="301"/>
    </location>
</feature>
<evidence type="ECO:0000256" key="1">
    <source>
        <dbReference type="SAM" id="MobiDB-lite"/>
    </source>
</evidence>